<dbReference type="Proteomes" id="UP001305521">
    <property type="component" value="Chromosome"/>
</dbReference>
<keyword evidence="4" id="KW-0347">Helicase</keyword>
<organism evidence="4 5">
    <name type="scientific">Sediminicoccus rosea</name>
    <dbReference type="NCBI Taxonomy" id="1225128"/>
    <lineage>
        <taxon>Bacteria</taxon>
        <taxon>Pseudomonadati</taxon>
        <taxon>Pseudomonadota</taxon>
        <taxon>Alphaproteobacteria</taxon>
        <taxon>Acetobacterales</taxon>
        <taxon>Roseomonadaceae</taxon>
        <taxon>Sediminicoccus</taxon>
    </lineage>
</organism>
<dbReference type="PROSITE" id="PS51194">
    <property type="entry name" value="HELICASE_CTER"/>
    <property type="match status" value="1"/>
</dbReference>
<dbReference type="InterPro" id="IPR027417">
    <property type="entry name" value="P-loop_NTPase"/>
</dbReference>
<dbReference type="SUPFAM" id="SSF56024">
    <property type="entry name" value="Phospholipase D/nuclease"/>
    <property type="match status" value="1"/>
</dbReference>
<dbReference type="CDD" id="cd18793">
    <property type="entry name" value="SF2_C_SNF"/>
    <property type="match status" value="1"/>
</dbReference>
<dbReference type="SMART" id="SM00487">
    <property type="entry name" value="DEXDc"/>
    <property type="match status" value="1"/>
</dbReference>
<dbReference type="Gene3D" id="3.30.870.10">
    <property type="entry name" value="Endonuclease Chain A"/>
    <property type="match status" value="1"/>
</dbReference>
<evidence type="ECO:0000313" key="5">
    <source>
        <dbReference type="Proteomes" id="UP001305521"/>
    </source>
</evidence>
<dbReference type="InterPro" id="IPR006935">
    <property type="entry name" value="Helicase/UvrB_N"/>
</dbReference>
<feature type="domain" description="Helicase C-terminal" evidence="3">
    <location>
        <begin position="690"/>
        <end position="875"/>
    </location>
</feature>
<dbReference type="PANTHER" id="PTHR45766:SF6">
    <property type="entry name" value="SWI_SNF-RELATED MATRIX-ASSOCIATED ACTIN-DEPENDENT REGULATOR OF CHROMATIN SUBFAMILY A-LIKE PROTEIN 1"/>
    <property type="match status" value="1"/>
</dbReference>
<dbReference type="Pfam" id="PF00271">
    <property type="entry name" value="Helicase_C"/>
    <property type="match status" value="1"/>
</dbReference>
<sequence length="1043" mass="117877">MPKRKSARAGSELFIVDNSDEEWRALRYIRDWCQISRAIDVATAYFEIGSLIALEGEWQRVDEMRVLMGDEVSRRTRKAFERAVTERVARLDASVEAEKEQDDFLTGVPAIADAVRSGKIKFRIYRKERFHAKAYITHARLEVVGSAALVGSSNFTRPGLTQNIELNVQITGQPVVVLQEWYDEHWDEAEDVTLDMLRVIDRHIQSFSPFDVYAHSLRELFRDREFSASEWEQHESVIFPQLDGYQREGYGRLLEIADAFSGAFLCDGVGLGKTFVGLMLLERLVRHEKKNVVLLVPKSARESVWIANLRRFMPDLADGVFSGLVILNHTDLNRPGMDRQLAQIAERADAFIIDEAHNFRNPGIAGEGERKESRYRVLQRLATGKQVFMLTATPVNNSLLDLMHLVEIWSGDGTKLKQAPLGIHSLRGHFRQLEKRIALASGDPGDQPAGVDEDVTGGEAHDIFASDPLVQNLVVQRSRAYVKESQKREAKGAPAQFPTREDPKVANYSYSLLQVKLLDLVDASFDKKKPLFSLAIYNPEEFRRKGQGAAAEFDRGRLKQVVTLIRTGFLKRLESSTPAFDNSCQNLFVKLLAFVERNAGTELEKRRLAQWKDRHADLLDHIVKVRAAWKEEEAEAGEDLVSPEMIEAEEALNDEVYDVPAIVNETYEDLTQLAHLLETLRDFTAEQDGKLAALIDLLKTDPVLSKHKVLIFTEFTVTARHIKRQLEKAGLTGIAQVDSTTKLDRGEVIKRFAPYYNGSNSRKVAPNETRILISTDVLSEGLNLQDATRLINYDLHWNPVRLMQRIGRVDRRMNPTIEAAIVADHPEQAPLRGHVAYWNFLPPNDLDRLLALYSRIAGKTLRISKLFGIEGRKLLTAADDYDDLQDFNANYEGTTSPEEALRLELADILNADPKLAERLDGFPNRIFSGREAPGATGTFFCWSLPVRMRDADPSLGADAWTASPGDVRWYFRDAASGEIAEDVNRIADLIRSTPETPRRIVTPRPTLAEAREAVEKHIRNGYLKQMQAPVGVKPLLKAWMELN</sequence>
<dbReference type="Gene3D" id="3.40.50.300">
    <property type="entry name" value="P-loop containing nucleotide triphosphate hydrolases"/>
    <property type="match status" value="2"/>
</dbReference>
<keyword evidence="1" id="KW-0378">Hydrolase</keyword>
<accession>A0ABZ0PJQ5</accession>
<proteinExistence type="predicted"/>
<reference evidence="4 5" key="1">
    <citation type="submission" date="2023-11" db="EMBL/GenBank/DDBJ databases">
        <title>Arctic aerobic anoxygenic photoheterotroph Sediminicoccus rosea KRV36 adapts its photosynthesis to long days of polar summer.</title>
        <authorList>
            <person name="Tomasch J."/>
            <person name="Kopejtka K."/>
            <person name="Bily T."/>
            <person name="Gardiner A.T."/>
            <person name="Gardian Z."/>
            <person name="Shivaramu S."/>
            <person name="Koblizek M."/>
            <person name="Engelhardt F."/>
            <person name="Kaftan D."/>
        </authorList>
    </citation>
    <scope>NUCLEOTIDE SEQUENCE [LARGE SCALE GENOMIC DNA]</scope>
    <source>
        <strain evidence="4 5">R-30</strain>
    </source>
</reference>
<evidence type="ECO:0000256" key="1">
    <source>
        <dbReference type="ARBA" id="ARBA00022801"/>
    </source>
</evidence>
<dbReference type="InterPro" id="IPR049730">
    <property type="entry name" value="SNF2/RAD54-like_C"/>
</dbReference>
<dbReference type="RefSeq" id="WP_318649942.1">
    <property type="nucleotide sequence ID" value="NZ_CP137852.1"/>
</dbReference>
<dbReference type="Pfam" id="PF13091">
    <property type="entry name" value="PLDc_2"/>
    <property type="match status" value="1"/>
</dbReference>
<evidence type="ECO:0000259" key="3">
    <source>
        <dbReference type="PROSITE" id="PS51194"/>
    </source>
</evidence>
<dbReference type="SMART" id="SM00490">
    <property type="entry name" value="HELICc"/>
    <property type="match status" value="1"/>
</dbReference>
<dbReference type="SUPFAM" id="SSF52540">
    <property type="entry name" value="P-loop containing nucleoside triphosphate hydrolases"/>
    <property type="match status" value="2"/>
</dbReference>
<dbReference type="InterPro" id="IPR001650">
    <property type="entry name" value="Helicase_C-like"/>
</dbReference>
<gene>
    <name evidence="4" type="ORF">R9Z33_03640</name>
</gene>
<dbReference type="EMBL" id="CP137852">
    <property type="protein sequence ID" value="WPB85965.1"/>
    <property type="molecule type" value="Genomic_DNA"/>
</dbReference>
<keyword evidence="4" id="KW-0547">Nucleotide-binding</keyword>
<keyword evidence="4" id="KW-0067">ATP-binding</keyword>
<evidence type="ECO:0000313" key="4">
    <source>
        <dbReference type="EMBL" id="WPB85965.1"/>
    </source>
</evidence>
<dbReference type="InterPro" id="IPR025202">
    <property type="entry name" value="PLD-like_dom"/>
</dbReference>
<keyword evidence="5" id="KW-1185">Reference proteome</keyword>
<dbReference type="PROSITE" id="PS51192">
    <property type="entry name" value="HELICASE_ATP_BIND_1"/>
    <property type="match status" value="1"/>
</dbReference>
<dbReference type="GO" id="GO:0004386">
    <property type="term" value="F:helicase activity"/>
    <property type="evidence" value="ECO:0007669"/>
    <property type="project" value="UniProtKB-KW"/>
</dbReference>
<dbReference type="InterPro" id="IPR014001">
    <property type="entry name" value="Helicase_ATP-bd"/>
</dbReference>
<dbReference type="Pfam" id="PF04851">
    <property type="entry name" value="ResIII"/>
    <property type="match status" value="1"/>
</dbReference>
<dbReference type="PANTHER" id="PTHR45766">
    <property type="entry name" value="DNA ANNEALING HELICASE AND ENDONUCLEASE ZRANB3 FAMILY MEMBER"/>
    <property type="match status" value="1"/>
</dbReference>
<feature type="domain" description="Helicase ATP-binding" evidence="2">
    <location>
        <begin position="254"/>
        <end position="412"/>
    </location>
</feature>
<name>A0ABZ0PJQ5_9PROT</name>
<protein>
    <submittedName>
        <fullName evidence="4">Helicase-related protein</fullName>
    </submittedName>
</protein>
<evidence type="ECO:0000259" key="2">
    <source>
        <dbReference type="PROSITE" id="PS51192"/>
    </source>
</evidence>